<comment type="subcellular location">
    <subcellularLocation>
        <location evidence="2">Membrane</location>
    </subcellularLocation>
</comment>
<evidence type="ECO:0000259" key="16">
    <source>
        <dbReference type="PROSITE" id="PS50839"/>
    </source>
</evidence>
<keyword evidence="4" id="KW-0597">Phosphoprotein</keyword>
<evidence type="ECO:0000256" key="4">
    <source>
        <dbReference type="ARBA" id="ARBA00022553"/>
    </source>
</evidence>
<dbReference type="PROSITE" id="PS50839">
    <property type="entry name" value="CHASE"/>
    <property type="match status" value="1"/>
</dbReference>
<dbReference type="InterPro" id="IPR001610">
    <property type="entry name" value="PAC"/>
</dbReference>
<dbReference type="Gene3D" id="1.10.287.130">
    <property type="match status" value="1"/>
</dbReference>
<evidence type="ECO:0000256" key="12">
    <source>
        <dbReference type="SAM" id="Phobius"/>
    </source>
</evidence>
<dbReference type="EC" id="2.7.13.3" evidence="3"/>
<feature type="coiled-coil region" evidence="10">
    <location>
        <begin position="887"/>
        <end position="925"/>
    </location>
</feature>
<dbReference type="PROSITE" id="PS50112">
    <property type="entry name" value="PAS"/>
    <property type="match status" value="1"/>
</dbReference>
<keyword evidence="6 12" id="KW-0812">Transmembrane</keyword>
<dbReference type="FunFam" id="3.30.565.10:FF:000006">
    <property type="entry name" value="Sensor histidine kinase WalK"/>
    <property type="match status" value="1"/>
</dbReference>
<dbReference type="NCBIfam" id="TIGR00229">
    <property type="entry name" value="sensory_box"/>
    <property type="match status" value="3"/>
</dbReference>
<dbReference type="Pfam" id="PF08448">
    <property type="entry name" value="PAS_4"/>
    <property type="match status" value="2"/>
</dbReference>
<dbReference type="PRINTS" id="PR00344">
    <property type="entry name" value="BCTRLSENSOR"/>
</dbReference>
<evidence type="ECO:0000313" key="17">
    <source>
        <dbReference type="EMBL" id="WYF44813.1"/>
    </source>
</evidence>
<evidence type="ECO:0000256" key="9">
    <source>
        <dbReference type="ARBA" id="ARBA00023136"/>
    </source>
</evidence>
<dbReference type="CDD" id="cd00082">
    <property type="entry name" value="HisKA"/>
    <property type="match status" value="1"/>
</dbReference>
<keyword evidence="9 12" id="KW-0472">Membrane</keyword>
<accession>A0AAU6Q3G4</accession>
<dbReference type="InterPro" id="IPR000700">
    <property type="entry name" value="PAS-assoc_C"/>
</dbReference>
<gene>
    <name evidence="17" type="ORF">WDJ50_01475</name>
</gene>
<evidence type="ECO:0000259" key="13">
    <source>
        <dbReference type="PROSITE" id="PS50109"/>
    </source>
</evidence>
<dbReference type="SMART" id="SM01079">
    <property type="entry name" value="CHASE"/>
    <property type="match status" value="1"/>
</dbReference>
<reference evidence="17" key="1">
    <citation type="submission" date="2024-03" db="EMBL/GenBank/DDBJ databases">
        <title>Deinococcus weizhi sp. nov., isolated from human skin.</title>
        <authorList>
            <person name="Wei Z."/>
            <person name="Tian F."/>
            <person name="Yang C."/>
            <person name="Xin L.T."/>
            <person name="Wen Z.J."/>
            <person name="Lan K.C."/>
            <person name="Yu L."/>
            <person name="Zhe W."/>
            <person name="Dan F.D."/>
            <person name="Jun W."/>
            <person name="Rui Z."/>
            <person name="Yong X.J."/>
            <person name="Ting Y."/>
            <person name="Wei X."/>
            <person name="Xu Z.G."/>
            <person name="Xin Z."/>
            <person name="Dong F.G."/>
            <person name="Ni X.M."/>
            <person name="Zheng M.G."/>
            <person name="Chun Y."/>
            <person name="Qian W.X."/>
        </authorList>
    </citation>
    <scope>NUCLEOTIDE SEQUENCE</scope>
    <source>
        <strain evidence="17">VB142</strain>
    </source>
</reference>
<keyword evidence="5" id="KW-0808">Transferase</keyword>
<evidence type="ECO:0000256" key="7">
    <source>
        <dbReference type="ARBA" id="ARBA00022777"/>
    </source>
</evidence>
<dbReference type="InterPro" id="IPR000014">
    <property type="entry name" value="PAS"/>
</dbReference>
<dbReference type="PROSITE" id="PS50109">
    <property type="entry name" value="HIS_KIN"/>
    <property type="match status" value="1"/>
</dbReference>
<dbReference type="InterPro" id="IPR006189">
    <property type="entry name" value="CHASE_dom"/>
</dbReference>
<dbReference type="Pfam" id="PF02518">
    <property type="entry name" value="HATPase_c"/>
    <property type="match status" value="1"/>
</dbReference>
<dbReference type="Gene3D" id="3.30.565.10">
    <property type="entry name" value="Histidine kinase-like ATPase, C-terminal domain"/>
    <property type="match status" value="1"/>
</dbReference>
<dbReference type="Pfam" id="PF00512">
    <property type="entry name" value="HisKA"/>
    <property type="match status" value="1"/>
</dbReference>
<evidence type="ECO:0000256" key="8">
    <source>
        <dbReference type="ARBA" id="ARBA00022989"/>
    </source>
</evidence>
<dbReference type="SMART" id="SM00086">
    <property type="entry name" value="PAC"/>
    <property type="match status" value="3"/>
</dbReference>
<dbReference type="InterPro" id="IPR004358">
    <property type="entry name" value="Sig_transdc_His_kin-like_C"/>
</dbReference>
<dbReference type="InterPro" id="IPR036097">
    <property type="entry name" value="HisK_dim/P_sf"/>
</dbReference>
<dbReference type="InterPro" id="IPR050351">
    <property type="entry name" value="BphY/WalK/GraS-like"/>
</dbReference>
<feature type="domain" description="Histidine kinase" evidence="13">
    <location>
        <begin position="932"/>
        <end position="1146"/>
    </location>
</feature>
<dbReference type="InterPro" id="IPR013655">
    <property type="entry name" value="PAS_fold_3"/>
</dbReference>
<evidence type="ECO:0000256" key="2">
    <source>
        <dbReference type="ARBA" id="ARBA00004370"/>
    </source>
</evidence>
<dbReference type="GO" id="GO:0000155">
    <property type="term" value="F:phosphorelay sensor kinase activity"/>
    <property type="evidence" value="ECO:0007669"/>
    <property type="project" value="InterPro"/>
</dbReference>
<protein>
    <recommendedName>
        <fullName evidence="3">histidine kinase</fullName>
        <ecNumber evidence="3">2.7.13.3</ecNumber>
    </recommendedName>
</protein>
<dbReference type="SMART" id="SM00387">
    <property type="entry name" value="HATPase_c"/>
    <property type="match status" value="1"/>
</dbReference>
<dbReference type="GO" id="GO:0016020">
    <property type="term" value="C:membrane"/>
    <property type="evidence" value="ECO:0007669"/>
    <property type="project" value="UniProtKB-SubCell"/>
</dbReference>
<dbReference type="EMBL" id="CP149782">
    <property type="protein sequence ID" value="WYF44813.1"/>
    <property type="molecule type" value="Genomic_DNA"/>
</dbReference>
<feature type="domain" description="CHASE" evidence="16">
    <location>
        <begin position="149"/>
        <end position="258"/>
    </location>
</feature>
<feature type="region of interest" description="Disordered" evidence="11">
    <location>
        <begin position="1"/>
        <end position="21"/>
    </location>
</feature>
<keyword evidence="10" id="KW-0175">Coiled coil</keyword>
<dbReference type="InterPro" id="IPR042240">
    <property type="entry name" value="CHASE_sf"/>
</dbReference>
<evidence type="ECO:0000259" key="15">
    <source>
        <dbReference type="PROSITE" id="PS50113"/>
    </source>
</evidence>
<keyword evidence="8 12" id="KW-1133">Transmembrane helix</keyword>
<dbReference type="PANTHER" id="PTHR42878:SF15">
    <property type="entry name" value="BACTERIOPHYTOCHROME"/>
    <property type="match status" value="1"/>
</dbReference>
<dbReference type="Pfam" id="PF03924">
    <property type="entry name" value="CHASE"/>
    <property type="match status" value="1"/>
</dbReference>
<feature type="transmembrane region" description="Helical" evidence="12">
    <location>
        <begin position="31"/>
        <end position="56"/>
    </location>
</feature>
<keyword evidence="7" id="KW-0418">Kinase</keyword>
<dbReference type="Gene3D" id="3.30.450.20">
    <property type="entry name" value="PAS domain"/>
    <property type="match status" value="3"/>
</dbReference>
<dbReference type="GO" id="GO:0030295">
    <property type="term" value="F:protein kinase activator activity"/>
    <property type="evidence" value="ECO:0007669"/>
    <property type="project" value="TreeGrafter"/>
</dbReference>
<dbReference type="InterPro" id="IPR003661">
    <property type="entry name" value="HisK_dim/P_dom"/>
</dbReference>
<dbReference type="InterPro" id="IPR036890">
    <property type="entry name" value="HATPase_C_sf"/>
</dbReference>
<dbReference type="GO" id="GO:0006355">
    <property type="term" value="P:regulation of DNA-templated transcription"/>
    <property type="evidence" value="ECO:0007669"/>
    <property type="project" value="InterPro"/>
</dbReference>
<dbReference type="AlphaFoldDB" id="A0AAU6Q3G4"/>
<dbReference type="FunFam" id="1.10.287.130:FF:000070">
    <property type="entry name" value="Histidine kinase sensor protein"/>
    <property type="match status" value="1"/>
</dbReference>
<organism evidence="17">
    <name type="scientific">Deinococcus sp. VB142</name>
    <dbReference type="NCBI Taxonomy" id="3112952"/>
    <lineage>
        <taxon>Bacteria</taxon>
        <taxon>Thermotogati</taxon>
        <taxon>Deinococcota</taxon>
        <taxon>Deinococci</taxon>
        <taxon>Deinococcales</taxon>
        <taxon>Deinococcaceae</taxon>
        <taxon>Deinococcus</taxon>
    </lineage>
</organism>
<dbReference type="SMART" id="SM00091">
    <property type="entry name" value="PAS"/>
    <property type="match status" value="3"/>
</dbReference>
<comment type="catalytic activity">
    <reaction evidence="1">
        <text>ATP + protein L-histidine = ADP + protein N-phospho-L-histidine.</text>
        <dbReference type="EC" id="2.7.13.3"/>
    </reaction>
</comment>
<dbReference type="PROSITE" id="PS50113">
    <property type="entry name" value="PAC"/>
    <property type="match status" value="2"/>
</dbReference>
<evidence type="ECO:0000256" key="10">
    <source>
        <dbReference type="SAM" id="Coils"/>
    </source>
</evidence>
<evidence type="ECO:0000256" key="1">
    <source>
        <dbReference type="ARBA" id="ARBA00000085"/>
    </source>
</evidence>
<dbReference type="SUPFAM" id="SSF55874">
    <property type="entry name" value="ATPase domain of HSP90 chaperone/DNA topoisomerase II/histidine kinase"/>
    <property type="match status" value="1"/>
</dbReference>
<feature type="domain" description="PAC" evidence="15">
    <location>
        <begin position="548"/>
        <end position="603"/>
    </location>
</feature>
<dbReference type="SUPFAM" id="SSF47384">
    <property type="entry name" value="Homodimeric domain of signal transducing histidine kinase"/>
    <property type="match status" value="1"/>
</dbReference>
<dbReference type="SMART" id="SM00388">
    <property type="entry name" value="HisKA"/>
    <property type="match status" value="1"/>
</dbReference>
<dbReference type="InterPro" id="IPR003594">
    <property type="entry name" value="HATPase_dom"/>
</dbReference>
<dbReference type="GO" id="GO:0007234">
    <property type="term" value="P:osmosensory signaling via phosphorelay pathway"/>
    <property type="evidence" value="ECO:0007669"/>
    <property type="project" value="TreeGrafter"/>
</dbReference>
<dbReference type="Pfam" id="PF08447">
    <property type="entry name" value="PAS_3"/>
    <property type="match status" value="1"/>
</dbReference>
<evidence type="ECO:0000256" key="11">
    <source>
        <dbReference type="SAM" id="MobiDB-lite"/>
    </source>
</evidence>
<dbReference type="SUPFAM" id="SSF55785">
    <property type="entry name" value="PYP-like sensor domain (PAS domain)"/>
    <property type="match status" value="3"/>
</dbReference>
<proteinExistence type="predicted"/>
<evidence type="ECO:0000256" key="5">
    <source>
        <dbReference type="ARBA" id="ARBA00022679"/>
    </source>
</evidence>
<dbReference type="InterPro" id="IPR035965">
    <property type="entry name" value="PAS-like_dom_sf"/>
</dbReference>
<dbReference type="PANTHER" id="PTHR42878">
    <property type="entry name" value="TWO-COMPONENT HISTIDINE KINASE"/>
    <property type="match status" value="1"/>
</dbReference>
<name>A0AAU6Q3G4_9DEIO</name>
<evidence type="ECO:0000256" key="6">
    <source>
        <dbReference type="ARBA" id="ARBA00022692"/>
    </source>
</evidence>
<evidence type="ECO:0000259" key="14">
    <source>
        <dbReference type="PROSITE" id="PS50112"/>
    </source>
</evidence>
<sequence length="1150" mass="128424">MTPPAPPQPTPPQPSHPGQKLSDVMRRWRPWFPLLVLGVVLSFSLVAAALVSRLIYGQQEARFNREISAHTSALTGRIQTFGHLLQASRAFWVSQSVPPTPATFRAFTSGLELETRYPDVQALGFVRWGEKQALPSLSVTSASQPVNTYPVSTEQPYRAVIQFIAPPNETNVKALGFDMYSESHRRQAIESARLHGDLRITDPVPLVQKDASGQPKKGFLVFLPVRRSAGPVVSTLEAGTLEGFIYLAIEAQSFIKSLDASYGRDLLASRITLGGQPLGDGAPLADGKLQKPMQLAGQTWQVTYAPPRSFASEPLNWLSPLIALLGFLASGVAFDLLRRQTQALEFAEAANHDLTTLQQRQQRARAEFEAIFQAMQDAAAFTDEQGRVRLVNRAMTEQFRTPMSELVGHPLTLLHLDRRLDDRSIFQALTTPYQRSDGSRFYGEAQRNEVKDAHGELLGHLEVIRDVSERVSADQALRDEERRSRAILDAIPHMVWVSHPAGNVTYVNTQYDQRLRDLQVAQQMEPQDREIYANMWQRAYIESRSAHCTVRIRVLTEDTEETQLRWFEVRVAPLLDDEGQAVEWVASATDIHDRLLAEQNAQNSEARYRAVVEGMPQIVWLADREGQTTYFNQRWEEYVGDEAGRDLLPTLHPDDRDDYRDRWEAALRGGHPFEAEHRLRYHSGEYRNFVTRGLPICGPDGGVLEWVGTMTDVDDSVYAENAARLLADVTEAMVVTRASNPGASLSDLRHDRYDAVLRLITSRLMEAAALWVAVSGEPAQDETEPPTPPTLQLLVAAASNPNWDLPHINQMIERLAQNAALTQQPEYLVTHPLLHAVEASGGVLFPLIGADGVLRGVLGLAHRHPLHDRDHELIAELASRLTTALETDALRERADNAQQELRQLNQSLEERVQRRTLELEEANRELEAFSYSVSHDLRTPLRHIVGFGDLLRKEMQSTITPKGERYLGVMTEAAGRMSGLIDSLLEFSRMGRQPLRAVPVELGPLVERVWHTLEPDRQGREVHLELHALPTVQADPALLELVFQNLLSNAIKYSRTREVAQVEVAGVVSGGMVQVSVRDNGVGFDPKYTDKLFGVFQRLHRAEDFDGIGIGLANVRRIVLRHGGQVSGASVPGEGATFTVSLPLHPEKDS</sequence>
<dbReference type="Gene3D" id="3.30.450.350">
    <property type="entry name" value="CHASE domain"/>
    <property type="match status" value="1"/>
</dbReference>
<dbReference type="InterPro" id="IPR013656">
    <property type="entry name" value="PAS_4"/>
</dbReference>
<feature type="compositionally biased region" description="Pro residues" evidence="11">
    <location>
        <begin position="1"/>
        <end position="15"/>
    </location>
</feature>
<feature type="domain" description="PAS" evidence="14">
    <location>
        <begin position="604"/>
        <end position="640"/>
    </location>
</feature>
<dbReference type="RefSeq" id="WP_339095994.1">
    <property type="nucleotide sequence ID" value="NZ_CP149782.1"/>
</dbReference>
<dbReference type="CDD" id="cd00130">
    <property type="entry name" value="PAS"/>
    <property type="match status" value="3"/>
</dbReference>
<dbReference type="SUPFAM" id="SSF55781">
    <property type="entry name" value="GAF domain-like"/>
    <property type="match status" value="1"/>
</dbReference>
<dbReference type="InterPro" id="IPR005467">
    <property type="entry name" value="His_kinase_dom"/>
</dbReference>
<dbReference type="GO" id="GO:0000156">
    <property type="term" value="F:phosphorelay response regulator activity"/>
    <property type="evidence" value="ECO:0007669"/>
    <property type="project" value="TreeGrafter"/>
</dbReference>
<dbReference type="FunFam" id="3.30.450.20:FF:000099">
    <property type="entry name" value="Sensory box sensor histidine kinase"/>
    <property type="match status" value="1"/>
</dbReference>
<evidence type="ECO:0000256" key="3">
    <source>
        <dbReference type="ARBA" id="ARBA00012438"/>
    </source>
</evidence>
<feature type="domain" description="PAC" evidence="15">
    <location>
        <begin position="427"/>
        <end position="479"/>
    </location>
</feature>